<accession>A0A127QBW8</accession>
<dbReference type="STRING" id="279113.CPter91_5277"/>
<evidence type="ECO:0000313" key="2">
    <source>
        <dbReference type="EMBL" id="AMP07563.1"/>
    </source>
</evidence>
<keyword evidence="1" id="KW-0472">Membrane</keyword>
<dbReference type="Proteomes" id="UP000074561">
    <property type="component" value="Chromosome"/>
</dbReference>
<protein>
    <submittedName>
        <fullName evidence="2">Uncharacterized protein</fullName>
    </submittedName>
</protein>
<sequence length="596" mass="64784">MNKGLRKLKKNRAVETCHGVTGATNLQLQGRARFQKKNLLIALAIGALVYGGSAASQELTASSSSVAAGLATGFNQAVAEARSLDFTNANYPHFVALGWPSTDARCSQSTLQPGYLASIPNRCAYYSRDYVHYATGAYFLGMYEQNYQMADHFATLYHTDIVNAPYWAIGANGKQYEQNDESPAPFEIGENIANMYRLTADQRYLGADFTNYINNLNNGFSNTESNKYINADGFRMARLDHGEAATYNEFVGNAGVPSTTAIVLGGDMAASEIAYYRNVSNYPALKAASDATNMAAKFNTLSSNFNSHWSNVNGSGHFAVALTGVTSTAYSSANYNTLSYYDHYAEEPNLFPLYKGIITDAGNLAAQANYVDSNAESLYQAAASQNPNYGLNSPGVESHTYLPTAFYNAGMLDTAWKWLTRLAARQVFDNGNAYPEVSFALISDTITKVLGVDFDAPNNKLVTLANNLPSAFKNGDYLKVSNIPVHTGNYTVHVGVTQALDAVTGWPAITLDYAKDPSAQQDGTGLHWLPRFKSNYGTHCNVLTTYANNSTQASTFNLVWDGNSRTYTCNGDNGGIYLYPNDPNYTVARMTVTAAR</sequence>
<evidence type="ECO:0000313" key="3">
    <source>
        <dbReference type="Proteomes" id="UP000074561"/>
    </source>
</evidence>
<keyword evidence="1" id="KW-0812">Transmembrane</keyword>
<name>A0A127QBW8_9BURK</name>
<dbReference type="SUPFAM" id="SSF48208">
    <property type="entry name" value="Six-hairpin glycosidases"/>
    <property type="match status" value="1"/>
</dbReference>
<dbReference type="EMBL" id="CP013234">
    <property type="protein sequence ID" value="AMP07563.1"/>
    <property type="molecule type" value="Genomic_DNA"/>
</dbReference>
<dbReference type="KEGG" id="cpra:CPter91_5277"/>
<evidence type="ECO:0000256" key="1">
    <source>
        <dbReference type="SAM" id="Phobius"/>
    </source>
</evidence>
<keyword evidence="1" id="KW-1133">Transmembrane helix</keyword>
<dbReference type="GO" id="GO:0005975">
    <property type="term" value="P:carbohydrate metabolic process"/>
    <property type="evidence" value="ECO:0007669"/>
    <property type="project" value="InterPro"/>
</dbReference>
<dbReference type="InterPro" id="IPR008928">
    <property type="entry name" value="6-hairpin_glycosidase_sf"/>
</dbReference>
<gene>
    <name evidence="2" type="ORF">CPter91_5277</name>
</gene>
<feature type="transmembrane region" description="Helical" evidence="1">
    <location>
        <begin position="39"/>
        <end position="56"/>
    </location>
</feature>
<dbReference type="OrthoDB" id="9025980at2"/>
<proteinExistence type="predicted"/>
<dbReference type="AlphaFoldDB" id="A0A127QBW8"/>
<organism evidence="2 3">
    <name type="scientific">Collimonas pratensis</name>
    <dbReference type="NCBI Taxonomy" id="279113"/>
    <lineage>
        <taxon>Bacteria</taxon>
        <taxon>Pseudomonadati</taxon>
        <taxon>Pseudomonadota</taxon>
        <taxon>Betaproteobacteria</taxon>
        <taxon>Burkholderiales</taxon>
        <taxon>Oxalobacteraceae</taxon>
        <taxon>Collimonas</taxon>
    </lineage>
</organism>
<dbReference type="RefSeq" id="WP_150119802.1">
    <property type="nucleotide sequence ID" value="NZ_CP013234.1"/>
</dbReference>
<reference evidence="2 3" key="1">
    <citation type="submission" date="2015-11" db="EMBL/GenBank/DDBJ databases">
        <title>Exploring the genomic traits of fungus-feeding bacterial genus Collimonas.</title>
        <authorList>
            <person name="Song C."/>
            <person name="Schmidt R."/>
            <person name="de Jager V."/>
            <person name="Krzyzanowska D."/>
            <person name="Jongedijk E."/>
            <person name="Cankar K."/>
            <person name="Beekwilder J."/>
            <person name="van Veen A."/>
            <person name="de Boer W."/>
            <person name="van Veen J.A."/>
            <person name="Garbeva P."/>
        </authorList>
    </citation>
    <scope>NUCLEOTIDE SEQUENCE [LARGE SCALE GENOMIC DNA]</scope>
    <source>
        <strain evidence="2 3">Ter91</strain>
    </source>
</reference>
<dbReference type="PATRIC" id="fig|279113.9.peg.5230"/>